<evidence type="ECO:0000256" key="1">
    <source>
        <dbReference type="ARBA" id="ARBA00022679"/>
    </source>
</evidence>
<evidence type="ECO:0000313" key="5">
    <source>
        <dbReference type="Proteomes" id="UP000789833"/>
    </source>
</evidence>
<keyword evidence="2" id="KW-0749">Sporulation</keyword>
<dbReference type="EMBL" id="CAKJTJ010000015">
    <property type="protein sequence ID" value="CAG9621973.1"/>
    <property type="molecule type" value="Genomic_DNA"/>
</dbReference>
<dbReference type="EC" id="2.3.2.13" evidence="4"/>
<evidence type="ECO:0000313" key="4">
    <source>
        <dbReference type="EMBL" id="CAG9621973.1"/>
    </source>
</evidence>
<dbReference type="RefSeq" id="WP_230502029.1">
    <property type="nucleotide sequence ID" value="NZ_CAKJTJ010000015.1"/>
</dbReference>
<dbReference type="GO" id="GO:0003810">
    <property type="term" value="F:protein-glutamine gamma-glutamyltransferase activity"/>
    <property type="evidence" value="ECO:0007669"/>
    <property type="project" value="UniProtKB-EC"/>
</dbReference>
<dbReference type="HAMAP" id="MF_00727">
    <property type="entry name" value="Tgl"/>
    <property type="match status" value="1"/>
</dbReference>
<gene>
    <name evidence="4" type="primary">tgl</name>
    <name evidence="4" type="ORF">BACCIP111883_02764</name>
</gene>
<proteinExistence type="inferred from homology"/>
<name>A0ABM8YPX3_9BACI</name>
<keyword evidence="3 4" id="KW-0012">Acyltransferase</keyword>
<dbReference type="Pfam" id="PF20085">
    <property type="entry name" value="TGL"/>
    <property type="match status" value="1"/>
</dbReference>
<sequence length="284" mass="32702">MIEIAGKPFDKSTFKPDEKFQKLILDKLISDNATHSYLNIGELKFELTYRQNLVASAAAMSEGDARFETFAGSQCNPKYWTLTSNGGFLLRKGVSPADAILDIYKNSGEYAYECATAKVIILYHALLSTIGKRLFDHAFQDLYLYSWHFDPDLVIDSTYTYHFIPGDIVYFDNPDFNPVTFWWRGENGLYMGDEKYFGHGIGIQSSDYIIEFLNGTRKPDSNIPAKLTDYVARPDFRQVSRLLHQFPLQNRKYLHTVIHHDTASISCNRYLQLLHHLYFEEAAD</sequence>
<reference evidence="4 5" key="1">
    <citation type="submission" date="2021-10" db="EMBL/GenBank/DDBJ databases">
        <authorList>
            <person name="Criscuolo A."/>
        </authorList>
    </citation>
    <scope>NUCLEOTIDE SEQUENCE [LARGE SCALE GENOMIC DNA]</scope>
    <source>
        <strain evidence="5">CIP 111883</strain>
    </source>
</reference>
<keyword evidence="1 4" id="KW-0808">Transferase</keyword>
<accession>A0ABM8YPX3</accession>
<dbReference type="Proteomes" id="UP000789833">
    <property type="component" value="Unassembled WGS sequence"/>
</dbReference>
<evidence type="ECO:0000256" key="3">
    <source>
        <dbReference type="ARBA" id="ARBA00023315"/>
    </source>
</evidence>
<keyword evidence="5" id="KW-1185">Reference proteome</keyword>
<evidence type="ECO:0000256" key="2">
    <source>
        <dbReference type="ARBA" id="ARBA00022969"/>
    </source>
</evidence>
<protein>
    <submittedName>
        <fullName evidence="4">Protein-glutamine gamma-glutamyltransferase</fullName>
        <ecNumber evidence="4">2.3.2.13</ecNumber>
    </submittedName>
</protein>
<comment type="caution">
    <text evidence="4">The sequence shown here is derived from an EMBL/GenBank/DDBJ whole genome shotgun (WGS) entry which is preliminary data.</text>
</comment>
<dbReference type="InterPro" id="IPR020916">
    <property type="entry name" value="Gln_gamma-glutamylTfrase_bac"/>
</dbReference>
<organism evidence="4 5">
    <name type="scientific">Sutcliffiella rhizosphaerae</name>
    <dbReference type="NCBI Taxonomy" id="2880967"/>
    <lineage>
        <taxon>Bacteria</taxon>
        <taxon>Bacillati</taxon>
        <taxon>Bacillota</taxon>
        <taxon>Bacilli</taxon>
        <taxon>Bacillales</taxon>
        <taxon>Bacillaceae</taxon>
        <taxon>Sutcliffiella</taxon>
    </lineage>
</organism>